<dbReference type="AlphaFoldDB" id="A0A4R2ME76"/>
<dbReference type="EMBL" id="SLXD01000005">
    <property type="protein sequence ID" value="TCP02987.1"/>
    <property type="molecule type" value="Genomic_DNA"/>
</dbReference>
<feature type="chain" id="PRO_5020430099" description="Secreted protein" evidence="3">
    <location>
        <begin position="22"/>
        <end position="187"/>
    </location>
</feature>
<feature type="transmembrane region" description="Helical" evidence="2">
    <location>
        <begin position="157"/>
        <end position="175"/>
    </location>
</feature>
<accession>A0A4R2ME76</accession>
<dbReference type="RefSeq" id="WP_132646614.1">
    <property type="nucleotide sequence ID" value="NZ_CP181386.1"/>
</dbReference>
<keyword evidence="2" id="KW-0472">Membrane</keyword>
<reference evidence="4 5" key="1">
    <citation type="submission" date="2019-03" db="EMBL/GenBank/DDBJ databases">
        <title>Genomic Encyclopedia of Type Strains, Phase IV (KMG-IV): sequencing the most valuable type-strain genomes for metagenomic binning, comparative biology and taxonomic classification.</title>
        <authorList>
            <person name="Goeker M."/>
        </authorList>
    </citation>
    <scope>NUCLEOTIDE SEQUENCE [LARGE SCALE GENOMIC DNA]</scope>
    <source>
        <strain evidence="4 5">DSM 1709</strain>
    </source>
</reference>
<evidence type="ECO:0000313" key="4">
    <source>
        <dbReference type="EMBL" id="TCP02987.1"/>
    </source>
</evidence>
<evidence type="ECO:0008006" key="6">
    <source>
        <dbReference type="Google" id="ProtNLM"/>
    </source>
</evidence>
<organism evidence="4 5">
    <name type="scientific">Rubrivivax gelatinosus</name>
    <name type="common">Rhodocyclus gelatinosus</name>
    <name type="synonym">Rhodopseudomonas gelatinosa</name>
    <dbReference type="NCBI Taxonomy" id="28068"/>
    <lineage>
        <taxon>Bacteria</taxon>
        <taxon>Pseudomonadati</taxon>
        <taxon>Pseudomonadota</taxon>
        <taxon>Betaproteobacteria</taxon>
        <taxon>Burkholderiales</taxon>
        <taxon>Sphaerotilaceae</taxon>
        <taxon>Rubrivivax</taxon>
    </lineage>
</organism>
<evidence type="ECO:0000256" key="3">
    <source>
        <dbReference type="SAM" id="SignalP"/>
    </source>
</evidence>
<feature type="signal peptide" evidence="3">
    <location>
        <begin position="1"/>
        <end position="21"/>
    </location>
</feature>
<dbReference type="Proteomes" id="UP000295106">
    <property type="component" value="Unassembled WGS sequence"/>
</dbReference>
<comment type="caution">
    <text evidence="4">The sequence shown here is derived from an EMBL/GenBank/DDBJ whole genome shotgun (WGS) entry which is preliminary data.</text>
</comment>
<evidence type="ECO:0000256" key="1">
    <source>
        <dbReference type="SAM" id="MobiDB-lite"/>
    </source>
</evidence>
<feature type="region of interest" description="Disordered" evidence="1">
    <location>
        <begin position="22"/>
        <end position="41"/>
    </location>
</feature>
<keyword evidence="3" id="KW-0732">Signal</keyword>
<name>A0A4R2ME76_RUBGE</name>
<keyword evidence="2" id="KW-0812">Transmembrane</keyword>
<keyword evidence="2" id="KW-1133">Transmembrane helix</keyword>
<evidence type="ECO:0000256" key="2">
    <source>
        <dbReference type="SAM" id="Phobius"/>
    </source>
</evidence>
<proteinExistence type="predicted"/>
<protein>
    <recommendedName>
        <fullName evidence="6">Secreted protein</fullName>
    </recommendedName>
</protein>
<gene>
    <name evidence="4" type="ORF">EV684_105153</name>
</gene>
<dbReference type="GeneID" id="99684580"/>
<sequence>MNPLLHAGAMALAIAAGAAVAHGDEPHGDAPHPPAAATATGPRFEASTPLFELVGRLEDGALTLWLNRFASGEPVAAAALELQLDALQTVARYRAARGDYRVEDAAFVAALARPGPHPLVLTVTAGDEADLLDATLDMPAAPVAGETPDAGPGLRRLAGPALLVLAAAAGLGIVWRRRRRRFPETTA</sequence>
<dbReference type="OrthoDB" id="5600128at2"/>
<evidence type="ECO:0000313" key="5">
    <source>
        <dbReference type="Proteomes" id="UP000295106"/>
    </source>
</evidence>